<name>A0A2Z6ZYQ1_9LAMI</name>
<dbReference type="Proteomes" id="UP000250235">
    <property type="component" value="Unassembled WGS sequence"/>
</dbReference>
<reference evidence="1 2" key="1">
    <citation type="journal article" date="2015" name="Proc. Natl. Acad. Sci. U.S.A.">
        <title>The resurrection genome of Boea hygrometrica: A blueprint for survival of dehydration.</title>
        <authorList>
            <person name="Xiao L."/>
            <person name="Yang G."/>
            <person name="Zhang L."/>
            <person name="Yang X."/>
            <person name="Zhao S."/>
            <person name="Ji Z."/>
            <person name="Zhou Q."/>
            <person name="Hu M."/>
            <person name="Wang Y."/>
            <person name="Chen M."/>
            <person name="Xu Y."/>
            <person name="Jin H."/>
            <person name="Xiao X."/>
            <person name="Hu G."/>
            <person name="Bao F."/>
            <person name="Hu Y."/>
            <person name="Wan P."/>
            <person name="Li L."/>
            <person name="Deng X."/>
            <person name="Kuang T."/>
            <person name="Xiang C."/>
            <person name="Zhu J.K."/>
            <person name="Oliver M.J."/>
            <person name="He Y."/>
        </authorList>
    </citation>
    <scope>NUCLEOTIDE SEQUENCE [LARGE SCALE GENOMIC DNA]</scope>
    <source>
        <strain evidence="2">cv. XS01</strain>
    </source>
</reference>
<evidence type="ECO:0000313" key="1">
    <source>
        <dbReference type="EMBL" id="KZV14384.1"/>
    </source>
</evidence>
<keyword evidence="2" id="KW-1185">Reference proteome</keyword>
<organism evidence="1 2">
    <name type="scientific">Dorcoceras hygrometricum</name>
    <dbReference type="NCBI Taxonomy" id="472368"/>
    <lineage>
        <taxon>Eukaryota</taxon>
        <taxon>Viridiplantae</taxon>
        <taxon>Streptophyta</taxon>
        <taxon>Embryophyta</taxon>
        <taxon>Tracheophyta</taxon>
        <taxon>Spermatophyta</taxon>
        <taxon>Magnoliopsida</taxon>
        <taxon>eudicotyledons</taxon>
        <taxon>Gunneridae</taxon>
        <taxon>Pentapetalae</taxon>
        <taxon>asterids</taxon>
        <taxon>lamiids</taxon>
        <taxon>Lamiales</taxon>
        <taxon>Gesneriaceae</taxon>
        <taxon>Didymocarpoideae</taxon>
        <taxon>Trichosporeae</taxon>
        <taxon>Loxocarpinae</taxon>
        <taxon>Dorcoceras</taxon>
    </lineage>
</organism>
<gene>
    <name evidence="1" type="ORF">F511_43432</name>
</gene>
<dbReference type="AlphaFoldDB" id="A0A2Z6ZYQ1"/>
<proteinExistence type="predicted"/>
<sequence>MGVNQSSQPSPEKQTKGIKWVGLDLDETHPYTRTFIMRKNIDPSGYIILSTFY</sequence>
<accession>A0A2Z6ZYQ1</accession>
<protein>
    <submittedName>
        <fullName evidence="1">Uncharacterized protein</fullName>
    </submittedName>
</protein>
<dbReference type="EMBL" id="KV020723">
    <property type="protein sequence ID" value="KZV14384.1"/>
    <property type="molecule type" value="Genomic_DNA"/>
</dbReference>
<evidence type="ECO:0000313" key="2">
    <source>
        <dbReference type="Proteomes" id="UP000250235"/>
    </source>
</evidence>